<dbReference type="EMBL" id="NAPY01000003">
    <property type="protein sequence ID" value="MUL35358.1"/>
    <property type="molecule type" value="Genomic_DNA"/>
</dbReference>
<gene>
    <name evidence="1" type="ORF">BWI75_03030</name>
</gene>
<name>A0A6N8FQ13_9CHRO</name>
<dbReference type="RefSeq" id="WP_105218023.1">
    <property type="nucleotide sequence ID" value="NZ_CAWNSU010000075.1"/>
</dbReference>
<sequence>MITTSQAKSTESKTFHRLARFVKKEAIALLLNREPEEIYRVDWWRHVIHVVGKRISRFVSYADLLPVLGVEPPTHADICRWRKRCAVQKQKHAPKFWVDFYVQKFMQVVCCNDLVSWGQLIGTIKQVFSMEALQTLRSAYVSAKYVLQKAC</sequence>
<protein>
    <submittedName>
        <fullName evidence="1">Uncharacterized protein</fullName>
    </submittedName>
</protein>
<comment type="caution">
    <text evidence="1">The sequence shown here is derived from an EMBL/GenBank/DDBJ whole genome shotgun (WGS) entry which is preliminary data.</text>
</comment>
<accession>A0A6N8FQ13</accession>
<organism evidence="1 2">
    <name type="scientific">Gloeocapsopsis dulcis AAB1 = 1H9</name>
    <dbReference type="NCBI Taxonomy" id="1433147"/>
    <lineage>
        <taxon>Bacteria</taxon>
        <taxon>Bacillati</taxon>
        <taxon>Cyanobacteriota</taxon>
        <taxon>Cyanophyceae</taxon>
        <taxon>Oscillatoriophycideae</taxon>
        <taxon>Chroococcales</taxon>
        <taxon>Chroococcaceae</taxon>
        <taxon>Gloeocapsopsis</taxon>
        <taxon>Gloeocapsopsis dulcis</taxon>
    </lineage>
</organism>
<reference evidence="1 2" key="1">
    <citation type="journal article" date="2019" name="Front. Microbiol.">
        <title>Genomic Features for Desiccation Tolerance and Sugar Biosynthesis in the Extremophile Gloeocapsopsis sp. UTEX B3054.</title>
        <authorList>
            <person name="Urrejola C."/>
            <person name="Alcorta J."/>
            <person name="Salas L."/>
            <person name="Vasquez M."/>
            <person name="Polz M.F."/>
            <person name="Vicuna R."/>
            <person name="Diez B."/>
        </authorList>
    </citation>
    <scope>NUCLEOTIDE SEQUENCE [LARGE SCALE GENOMIC DNA]</scope>
    <source>
        <strain evidence="1 2">1H9</strain>
    </source>
</reference>
<proteinExistence type="predicted"/>
<dbReference type="AlphaFoldDB" id="A0A6N8FQ13"/>
<evidence type="ECO:0000313" key="1">
    <source>
        <dbReference type="EMBL" id="MUL35358.1"/>
    </source>
</evidence>
<dbReference type="OrthoDB" id="423667at2"/>
<keyword evidence="2" id="KW-1185">Reference proteome</keyword>
<dbReference type="Proteomes" id="UP000441797">
    <property type="component" value="Unassembled WGS sequence"/>
</dbReference>
<evidence type="ECO:0000313" key="2">
    <source>
        <dbReference type="Proteomes" id="UP000441797"/>
    </source>
</evidence>